<gene>
    <name evidence="2" type="ORF">P7K49_028742</name>
</gene>
<accession>A0ABQ9U5Z8</accession>
<proteinExistence type="predicted"/>
<evidence type="ECO:0000256" key="1">
    <source>
        <dbReference type="SAM" id="MobiDB-lite"/>
    </source>
</evidence>
<evidence type="ECO:0000313" key="3">
    <source>
        <dbReference type="Proteomes" id="UP001266305"/>
    </source>
</evidence>
<organism evidence="2 3">
    <name type="scientific">Saguinus oedipus</name>
    <name type="common">Cotton-top tamarin</name>
    <name type="synonym">Oedipomidas oedipus</name>
    <dbReference type="NCBI Taxonomy" id="9490"/>
    <lineage>
        <taxon>Eukaryota</taxon>
        <taxon>Metazoa</taxon>
        <taxon>Chordata</taxon>
        <taxon>Craniata</taxon>
        <taxon>Vertebrata</taxon>
        <taxon>Euteleostomi</taxon>
        <taxon>Mammalia</taxon>
        <taxon>Eutheria</taxon>
        <taxon>Euarchontoglires</taxon>
        <taxon>Primates</taxon>
        <taxon>Haplorrhini</taxon>
        <taxon>Platyrrhini</taxon>
        <taxon>Cebidae</taxon>
        <taxon>Callitrichinae</taxon>
        <taxon>Saguinus</taxon>
    </lineage>
</organism>
<comment type="caution">
    <text evidence="2">The sequence shown here is derived from an EMBL/GenBank/DDBJ whole genome shotgun (WGS) entry which is preliminary data.</text>
</comment>
<dbReference type="EMBL" id="JASSZA010000015">
    <property type="protein sequence ID" value="KAK2092214.1"/>
    <property type="molecule type" value="Genomic_DNA"/>
</dbReference>
<reference evidence="2 3" key="1">
    <citation type="submission" date="2023-05" db="EMBL/GenBank/DDBJ databases">
        <title>B98-5 Cell Line De Novo Hybrid Assembly: An Optical Mapping Approach.</title>
        <authorList>
            <person name="Kananen K."/>
            <person name="Auerbach J.A."/>
            <person name="Kautto E."/>
            <person name="Blachly J.S."/>
        </authorList>
    </citation>
    <scope>NUCLEOTIDE SEQUENCE [LARGE SCALE GENOMIC DNA]</scope>
    <source>
        <strain evidence="2">B95-8</strain>
        <tissue evidence="2">Cell line</tissue>
    </source>
</reference>
<dbReference type="Proteomes" id="UP001266305">
    <property type="component" value="Unassembled WGS sequence"/>
</dbReference>
<feature type="non-terminal residue" evidence="2">
    <location>
        <position position="104"/>
    </location>
</feature>
<name>A0ABQ9U5Z8_SAGOE</name>
<protein>
    <submittedName>
        <fullName evidence="2">Uncharacterized protein</fullName>
    </submittedName>
</protein>
<feature type="non-terminal residue" evidence="2">
    <location>
        <position position="1"/>
    </location>
</feature>
<sequence>GPSLPSASLRPSGMCGPLGMTDSQGFLGSLPSSLILQPSPGHVGLSLSQGPRHAVNQGKGSKETGGFYPISEGGGAGKGLEGTRGLWEITPEAGKGQEGFCRSQ</sequence>
<keyword evidence="3" id="KW-1185">Reference proteome</keyword>
<feature type="region of interest" description="Disordered" evidence="1">
    <location>
        <begin position="38"/>
        <end position="82"/>
    </location>
</feature>
<evidence type="ECO:0000313" key="2">
    <source>
        <dbReference type="EMBL" id="KAK2092214.1"/>
    </source>
</evidence>
<feature type="compositionally biased region" description="Gly residues" evidence="1">
    <location>
        <begin position="72"/>
        <end position="82"/>
    </location>
</feature>
<feature type="region of interest" description="Disordered" evidence="1">
    <location>
        <begin position="1"/>
        <end position="23"/>
    </location>
</feature>